<gene>
    <name evidence="1" type="ORF">SAMN05443663_106249</name>
</gene>
<keyword evidence="2" id="KW-1185">Reference proteome</keyword>
<dbReference type="RefSeq" id="WP_073416949.1">
    <property type="nucleotide sequence ID" value="NZ_FQWC01000006.1"/>
</dbReference>
<name>A0A1M5RM06_9FLAO</name>
<proteinExistence type="predicted"/>
<dbReference type="OrthoDB" id="1377270at2"/>
<protein>
    <submittedName>
        <fullName evidence="1">Uncharacterized protein</fullName>
    </submittedName>
</protein>
<organism evidence="1 2">
    <name type="scientific">Flavobacterium defluvii</name>
    <dbReference type="NCBI Taxonomy" id="370979"/>
    <lineage>
        <taxon>Bacteria</taxon>
        <taxon>Pseudomonadati</taxon>
        <taxon>Bacteroidota</taxon>
        <taxon>Flavobacteriia</taxon>
        <taxon>Flavobacteriales</taxon>
        <taxon>Flavobacteriaceae</taxon>
        <taxon>Flavobacterium</taxon>
    </lineage>
</organism>
<sequence>MSTNHNRIKVADLERNQANKTLITNRDGELEFCHINTLKPESYNALDYTSEGRALDARQGKVLKDMIDNKQVDLASDLETQIDNAVPEDKKVISRLKLFNWWTWIKSQTQTISATWNFKSALLFGNSGYFTSDSIRFYMRASTGKRLQIGVDGTPNDAISIDSSGILLRDKLTLNTANTTTPALILPNSTLTSTPQNGSIERDQNGILWETHAGIRSQIMTKDTISSISSSDTYLPSLDNILNFTGATLLNANYTKIGNTVSVKIALTGTPKALGSDTEIGISLPINRNSSTELLSGICVGSTVDGVNFSALVYITGSSTASIKYKLNTRGTSNIVADFSYAIN</sequence>
<dbReference type="Proteomes" id="UP000184071">
    <property type="component" value="Unassembled WGS sequence"/>
</dbReference>
<dbReference type="AlphaFoldDB" id="A0A1M5RM06"/>
<reference evidence="2" key="1">
    <citation type="submission" date="2016-11" db="EMBL/GenBank/DDBJ databases">
        <authorList>
            <person name="Varghese N."/>
            <person name="Submissions S."/>
        </authorList>
    </citation>
    <scope>NUCLEOTIDE SEQUENCE [LARGE SCALE GENOMIC DNA]</scope>
    <source>
        <strain evidence="2">DSM 17963</strain>
    </source>
</reference>
<accession>A0A1M5RM06</accession>
<evidence type="ECO:0000313" key="2">
    <source>
        <dbReference type="Proteomes" id="UP000184071"/>
    </source>
</evidence>
<dbReference type="EMBL" id="FQWC01000006">
    <property type="protein sequence ID" value="SHH27088.1"/>
    <property type="molecule type" value="Genomic_DNA"/>
</dbReference>
<evidence type="ECO:0000313" key="1">
    <source>
        <dbReference type="EMBL" id="SHH27088.1"/>
    </source>
</evidence>